<dbReference type="InterPro" id="IPR004036">
    <property type="entry name" value="Endonuclease-III-like_CS2"/>
</dbReference>
<dbReference type="Pfam" id="PF00633">
    <property type="entry name" value="HHH"/>
    <property type="match status" value="1"/>
</dbReference>
<dbReference type="GO" id="GO:0046872">
    <property type="term" value="F:metal ion binding"/>
    <property type="evidence" value="ECO:0007669"/>
    <property type="project" value="UniProtKB-KW"/>
</dbReference>
<dbReference type="GO" id="GO:0051539">
    <property type="term" value="F:4 iron, 4 sulfur cluster binding"/>
    <property type="evidence" value="ECO:0007669"/>
    <property type="project" value="UniProtKB-UniRule"/>
</dbReference>
<keyword evidence="3 12" id="KW-0479">Metal-binding</keyword>
<reference evidence="15" key="1">
    <citation type="submission" date="2007-09" db="EMBL/GenBank/DDBJ databases">
        <title>Complete genome sequence of Rickettsia canadensis.</title>
        <authorList>
            <person name="Madan A."/>
            <person name="Fahey J."/>
            <person name="Helton E."/>
            <person name="Ketteman M."/>
            <person name="Madan A."/>
            <person name="Rodrigues S."/>
            <person name="Sanchez A."/>
            <person name="Whiting M."/>
            <person name="Dasch G."/>
            <person name="Eremeeva M."/>
        </authorList>
    </citation>
    <scope>NUCLEOTIDE SEQUENCE [LARGE SCALE GENOMIC DNA]</scope>
    <source>
        <strain evidence="15">McKiel</strain>
    </source>
</reference>
<evidence type="ECO:0000256" key="2">
    <source>
        <dbReference type="ARBA" id="ARBA00022485"/>
    </source>
</evidence>
<dbReference type="PANTHER" id="PTHR10359">
    <property type="entry name" value="A/G-SPECIFIC ADENINE GLYCOSYLASE/ENDONUCLEASE III"/>
    <property type="match status" value="1"/>
</dbReference>
<evidence type="ECO:0000256" key="7">
    <source>
        <dbReference type="ARBA" id="ARBA00023014"/>
    </source>
</evidence>
<dbReference type="EMBL" id="CP000409">
    <property type="protein sequence ID" value="ABV73879.1"/>
    <property type="molecule type" value="Genomic_DNA"/>
</dbReference>
<evidence type="ECO:0000256" key="3">
    <source>
        <dbReference type="ARBA" id="ARBA00022723"/>
    </source>
</evidence>
<dbReference type="Proteomes" id="UP000007056">
    <property type="component" value="Chromosome"/>
</dbReference>
<gene>
    <name evidence="12" type="primary">nth</name>
    <name evidence="14" type="ordered locus">A1E_04790</name>
</gene>
<dbReference type="GO" id="GO:0019104">
    <property type="term" value="F:DNA N-glycosylase activity"/>
    <property type="evidence" value="ECO:0007669"/>
    <property type="project" value="UniProtKB-UniRule"/>
</dbReference>
<feature type="binding site" evidence="12">
    <location>
        <position position="197"/>
    </location>
    <ligand>
        <name>[4Fe-4S] cluster</name>
        <dbReference type="ChEBI" id="CHEBI:49883"/>
    </ligand>
</feature>
<evidence type="ECO:0000256" key="8">
    <source>
        <dbReference type="ARBA" id="ARBA00023125"/>
    </source>
</evidence>
<dbReference type="HAMAP" id="MF_00942">
    <property type="entry name" value="Nth"/>
    <property type="match status" value="1"/>
</dbReference>
<proteinExistence type="inferred from homology"/>
<keyword evidence="14" id="KW-0255">Endonuclease</keyword>
<organism evidence="14 15">
    <name type="scientific">Rickettsia canadensis (strain McKiel)</name>
    <dbReference type="NCBI Taxonomy" id="293613"/>
    <lineage>
        <taxon>Bacteria</taxon>
        <taxon>Pseudomonadati</taxon>
        <taxon>Pseudomonadota</taxon>
        <taxon>Alphaproteobacteria</taxon>
        <taxon>Rickettsiales</taxon>
        <taxon>Rickettsiaceae</taxon>
        <taxon>Rickettsieae</taxon>
        <taxon>Rickettsia</taxon>
        <taxon>belli group</taxon>
    </lineage>
</organism>
<evidence type="ECO:0000313" key="14">
    <source>
        <dbReference type="EMBL" id="ABV73879.1"/>
    </source>
</evidence>
<dbReference type="KEGG" id="rcm:A1E_04790"/>
<dbReference type="PROSITE" id="PS01155">
    <property type="entry name" value="ENDONUCLEASE_III_2"/>
    <property type="match status" value="1"/>
</dbReference>
<keyword evidence="11 12" id="KW-0326">Glycosidase</keyword>
<keyword evidence="9 12" id="KW-0234">DNA repair</keyword>
<comment type="function">
    <text evidence="12">DNA repair enzyme that has both DNA N-glycosylase activity and AP-lyase activity. The DNA N-glycosylase activity releases various damaged pyrimidines from DNA by cleaving the N-glycosidic bond, leaving an AP (apurinic/apyrimidinic) site. The AP-lyase activity cleaves the phosphodiester bond 3' to the AP site by a beta-elimination, leaving a 3'-terminal unsaturated sugar and a product with a terminal 5'-phosphate.</text>
</comment>
<comment type="cofactor">
    <cofactor evidence="12">
        <name>[4Fe-4S] cluster</name>
        <dbReference type="ChEBI" id="CHEBI:49883"/>
    </cofactor>
    <text evidence="12">Binds 1 [4Fe-4S] cluster.</text>
</comment>
<evidence type="ECO:0000256" key="1">
    <source>
        <dbReference type="ARBA" id="ARBA00008343"/>
    </source>
</evidence>
<dbReference type="SUPFAM" id="SSF48150">
    <property type="entry name" value="DNA-glycosylase"/>
    <property type="match status" value="1"/>
</dbReference>
<feature type="domain" description="HhH-GPD" evidence="13">
    <location>
        <begin position="38"/>
        <end position="185"/>
    </location>
</feature>
<dbReference type="EC" id="4.2.99.18" evidence="12"/>
<keyword evidence="8 12" id="KW-0238">DNA-binding</keyword>
<dbReference type="HOGENOM" id="CLU_012862_3_0_5"/>
<keyword evidence="14" id="KW-0540">Nuclease</keyword>
<dbReference type="FunFam" id="1.10.1670.10:FF:000001">
    <property type="entry name" value="Endonuclease III"/>
    <property type="match status" value="1"/>
</dbReference>
<dbReference type="InterPro" id="IPR000445">
    <property type="entry name" value="HhH_motif"/>
</dbReference>
<keyword evidence="6 12" id="KW-0408">Iron</keyword>
<dbReference type="Gene3D" id="1.10.1670.10">
    <property type="entry name" value="Helix-hairpin-Helix base-excision DNA repair enzymes (C-terminal)"/>
    <property type="match status" value="1"/>
</dbReference>
<dbReference type="InterPro" id="IPR011257">
    <property type="entry name" value="DNA_glycosylase"/>
</dbReference>
<dbReference type="NCBIfam" id="TIGR01083">
    <property type="entry name" value="nth"/>
    <property type="match status" value="1"/>
</dbReference>
<dbReference type="Gene3D" id="1.10.340.30">
    <property type="entry name" value="Hypothetical protein, domain 2"/>
    <property type="match status" value="1"/>
</dbReference>
<evidence type="ECO:0000256" key="10">
    <source>
        <dbReference type="ARBA" id="ARBA00023239"/>
    </source>
</evidence>
<dbReference type="GO" id="GO:0140078">
    <property type="term" value="F:class I DNA-(apurinic or apyrimidinic site) endonuclease activity"/>
    <property type="evidence" value="ECO:0007669"/>
    <property type="project" value="UniProtKB-EC"/>
</dbReference>
<evidence type="ECO:0000256" key="4">
    <source>
        <dbReference type="ARBA" id="ARBA00022763"/>
    </source>
</evidence>
<name>A8EZU6_RICCK</name>
<keyword evidence="10 12" id="KW-0456">Lyase</keyword>
<keyword evidence="4 12" id="KW-0227">DNA damage</keyword>
<dbReference type="eggNOG" id="COG0177">
    <property type="taxonomic scope" value="Bacteria"/>
</dbReference>
<evidence type="ECO:0000256" key="12">
    <source>
        <dbReference type="HAMAP-Rule" id="MF_00942"/>
    </source>
</evidence>
<dbReference type="SMART" id="SM00525">
    <property type="entry name" value="FES"/>
    <property type="match status" value="1"/>
</dbReference>
<accession>A8EZU6</accession>
<dbReference type="PIRSF" id="PIRSF001435">
    <property type="entry name" value="Nth"/>
    <property type="match status" value="1"/>
</dbReference>
<feature type="binding site" evidence="12">
    <location>
        <position position="203"/>
    </location>
    <ligand>
        <name>[4Fe-4S] cluster</name>
        <dbReference type="ChEBI" id="CHEBI:49883"/>
    </ligand>
</feature>
<dbReference type="InterPro" id="IPR003651">
    <property type="entry name" value="Endonuclease3_FeS-loop_motif"/>
</dbReference>
<dbReference type="Pfam" id="PF10576">
    <property type="entry name" value="EndIII_4Fe-2S"/>
    <property type="match status" value="1"/>
</dbReference>
<feature type="binding site" evidence="12">
    <location>
        <position position="194"/>
    </location>
    <ligand>
        <name>[4Fe-4S] cluster</name>
        <dbReference type="ChEBI" id="CHEBI:49883"/>
    </ligand>
</feature>
<evidence type="ECO:0000313" key="15">
    <source>
        <dbReference type="Proteomes" id="UP000007056"/>
    </source>
</evidence>
<evidence type="ECO:0000256" key="6">
    <source>
        <dbReference type="ARBA" id="ARBA00023004"/>
    </source>
</evidence>
<feature type="binding site" evidence="12">
    <location>
        <position position="187"/>
    </location>
    <ligand>
        <name>[4Fe-4S] cluster</name>
        <dbReference type="ChEBI" id="CHEBI:49883"/>
    </ligand>
</feature>
<dbReference type="GO" id="GO:0006285">
    <property type="term" value="P:base-excision repair, AP site formation"/>
    <property type="evidence" value="ECO:0007669"/>
    <property type="project" value="TreeGrafter"/>
</dbReference>
<dbReference type="FunFam" id="1.10.340.30:FF:000001">
    <property type="entry name" value="Endonuclease III"/>
    <property type="match status" value="1"/>
</dbReference>
<comment type="catalytic activity">
    <reaction evidence="12">
        <text>2'-deoxyribonucleotide-(2'-deoxyribose 5'-phosphate)-2'-deoxyribonucleotide-DNA = a 3'-end 2'-deoxyribonucleotide-(2,3-dehydro-2,3-deoxyribose 5'-phosphate)-DNA + a 5'-end 5'-phospho-2'-deoxyribonucleoside-DNA + H(+)</text>
        <dbReference type="Rhea" id="RHEA:66592"/>
        <dbReference type="Rhea" id="RHEA-COMP:13180"/>
        <dbReference type="Rhea" id="RHEA-COMP:16897"/>
        <dbReference type="Rhea" id="RHEA-COMP:17067"/>
        <dbReference type="ChEBI" id="CHEBI:15378"/>
        <dbReference type="ChEBI" id="CHEBI:136412"/>
        <dbReference type="ChEBI" id="CHEBI:157695"/>
        <dbReference type="ChEBI" id="CHEBI:167181"/>
        <dbReference type="EC" id="4.2.99.18"/>
    </reaction>
</comment>
<comment type="similarity">
    <text evidence="1 12">Belongs to the Nth/MutY family.</text>
</comment>
<sequence>MQVQIVNKIFEILSKNNPNPKTELIYKNNFTLLVAVILSAQATDISVNLATKSLFKIYDTPEKILELGEEGLKKYIKSIGLFNIKGKNIIALCKILINEYDNSVPNSFKELVKLPGVGRKTANVVLNCLFGMPTMAVDTHVFRVAKRIGLAQGSTPEVVEKELLQILNKKWLMHAHHWLILHGRYICKARKPDCDICPVKKYCEYYLNA</sequence>
<evidence type="ECO:0000259" key="13">
    <source>
        <dbReference type="SMART" id="SM00478"/>
    </source>
</evidence>
<evidence type="ECO:0000256" key="9">
    <source>
        <dbReference type="ARBA" id="ARBA00023204"/>
    </source>
</evidence>
<dbReference type="PANTHER" id="PTHR10359:SF18">
    <property type="entry name" value="ENDONUCLEASE III"/>
    <property type="match status" value="1"/>
</dbReference>
<protein>
    <recommendedName>
        <fullName evidence="12">Endonuclease III</fullName>
        <ecNumber evidence="12">4.2.99.18</ecNumber>
    </recommendedName>
    <alternativeName>
        <fullName evidence="12">DNA-(apurinic or apyrimidinic site) lyase</fullName>
    </alternativeName>
</protein>
<evidence type="ECO:0000256" key="5">
    <source>
        <dbReference type="ARBA" id="ARBA00022801"/>
    </source>
</evidence>
<dbReference type="AlphaFoldDB" id="A8EZU6"/>
<dbReference type="InterPro" id="IPR023170">
    <property type="entry name" value="HhH_base_excis_C"/>
</dbReference>
<dbReference type="CDD" id="cd00056">
    <property type="entry name" value="ENDO3c"/>
    <property type="match status" value="1"/>
</dbReference>
<dbReference type="SMART" id="SM00478">
    <property type="entry name" value="ENDO3c"/>
    <property type="match status" value="1"/>
</dbReference>
<keyword evidence="2 12" id="KW-0004">4Fe-4S</keyword>
<dbReference type="InterPro" id="IPR003265">
    <property type="entry name" value="HhH-GPD_domain"/>
</dbReference>
<evidence type="ECO:0000256" key="11">
    <source>
        <dbReference type="ARBA" id="ARBA00023295"/>
    </source>
</evidence>
<dbReference type="GO" id="GO:0003677">
    <property type="term" value="F:DNA binding"/>
    <property type="evidence" value="ECO:0007669"/>
    <property type="project" value="UniProtKB-UniRule"/>
</dbReference>
<keyword evidence="5 12" id="KW-0378">Hydrolase</keyword>
<dbReference type="STRING" id="293613.A1E_04790"/>
<keyword evidence="7 12" id="KW-0411">Iron-sulfur</keyword>
<dbReference type="InterPro" id="IPR005759">
    <property type="entry name" value="Nth"/>
</dbReference>
<dbReference type="RefSeq" id="WP_012149074.1">
    <property type="nucleotide sequence ID" value="NC_009879.1"/>
</dbReference>
<dbReference type="Pfam" id="PF00730">
    <property type="entry name" value="HhH-GPD"/>
    <property type="match status" value="1"/>
</dbReference>